<comment type="caution">
    <text evidence="2">The sequence shown here is derived from an EMBL/GenBank/DDBJ whole genome shotgun (WGS) entry which is preliminary data.</text>
</comment>
<reference evidence="2" key="1">
    <citation type="submission" date="2022-03" db="EMBL/GenBank/DDBJ databases">
        <authorList>
            <person name="Leyn A S."/>
        </authorList>
    </citation>
    <scope>NUCLEOTIDE SEQUENCE</scope>
    <source>
        <strain evidence="2">Streptomyces globisporus 4-3</strain>
    </source>
</reference>
<dbReference type="RefSeq" id="WP_318575507.1">
    <property type="nucleotide sequence ID" value="NZ_CAKXYP010000025.1"/>
</dbReference>
<keyword evidence="3" id="KW-1185">Reference proteome</keyword>
<name>A0ABN8VE77_STRGL</name>
<protein>
    <submittedName>
        <fullName evidence="2">Uncharacterized protein</fullName>
    </submittedName>
</protein>
<dbReference type="EMBL" id="CAKXYP010000025">
    <property type="protein sequence ID" value="CAH9419538.1"/>
    <property type="molecule type" value="Genomic_DNA"/>
</dbReference>
<feature type="compositionally biased region" description="Low complexity" evidence="1">
    <location>
        <begin position="95"/>
        <end position="105"/>
    </location>
</feature>
<proteinExistence type="predicted"/>
<evidence type="ECO:0000256" key="1">
    <source>
        <dbReference type="SAM" id="MobiDB-lite"/>
    </source>
</evidence>
<evidence type="ECO:0000313" key="3">
    <source>
        <dbReference type="Proteomes" id="UP001154015"/>
    </source>
</evidence>
<dbReference type="Proteomes" id="UP001154015">
    <property type="component" value="Unassembled WGS sequence"/>
</dbReference>
<sequence length="124" mass="13593">MTAQTAWPENVIARYLTLAGATVDLTHRNETEDGKKKATHAACTGCKATTTKTWADSYPNYGRPGVTEFQNQGVGDRSARAWAQEHAETCRALAAPTAPVAAPEPQADPEPRRRLWFPTRRKTA</sequence>
<accession>A0ABN8VE77</accession>
<gene>
    <name evidence="2" type="ORF">SGL43_06593</name>
</gene>
<organism evidence="2 3">
    <name type="scientific">Streptomyces globisporus</name>
    <dbReference type="NCBI Taxonomy" id="1908"/>
    <lineage>
        <taxon>Bacteria</taxon>
        <taxon>Bacillati</taxon>
        <taxon>Actinomycetota</taxon>
        <taxon>Actinomycetes</taxon>
        <taxon>Kitasatosporales</taxon>
        <taxon>Streptomycetaceae</taxon>
        <taxon>Streptomyces</taxon>
    </lineage>
</organism>
<feature type="region of interest" description="Disordered" evidence="1">
    <location>
        <begin position="95"/>
        <end position="124"/>
    </location>
</feature>
<evidence type="ECO:0000313" key="2">
    <source>
        <dbReference type="EMBL" id="CAH9419538.1"/>
    </source>
</evidence>